<evidence type="ECO:0000256" key="1">
    <source>
        <dbReference type="ARBA" id="ARBA00022801"/>
    </source>
</evidence>
<reference evidence="4 5" key="1">
    <citation type="submission" date="2020-02" db="EMBL/GenBank/DDBJ databases">
        <authorList>
            <person name="Li X.-J."/>
            <person name="Han X.-M."/>
        </authorList>
    </citation>
    <scope>NUCLEOTIDE SEQUENCE [LARGE SCALE GENOMIC DNA]</scope>
    <source>
        <strain evidence="4 5">CCTCC AB 2017055</strain>
    </source>
</reference>
<name>A0A6L9S311_9ACTN</name>
<dbReference type="Pfam" id="PF01156">
    <property type="entry name" value="IU_nuc_hydro"/>
    <property type="match status" value="1"/>
</dbReference>
<dbReference type="PANTHER" id="PTHR12304">
    <property type="entry name" value="INOSINE-URIDINE PREFERRING NUCLEOSIDE HYDROLASE"/>
    <property type="match status" value="1"/>
</dbReference>
<accession>A0A6L9S311</accession>
<dbReference type="EMBL" id="JAAGOA010000002">
    <property type="protein sequence ID" value="NED99438.1"/>
    <property type="molecule type" value="Genomic_DNA"/>
</dbReference>
<keyword evidence="5" id="KW-1185">Reference proteome</keyword>
<dbReference type="Proteomes" id="UP000475214">
    <property type="component" value="Unassembled WGS sequence"/>
</dbReference>
<evidence type="ECO:0000256" key="2">
    <source>
        <dbReference type="ARBA" id="ARBA00023295"/>
    </source>
</evidence>
<keyword evidence="1 4" id="KW-0378">Hydrolase</keyword>
<dbReference type="InterPro" id="IPR001910">
    <property type="entry name" value="Inosine/uridine_hydrolase_dom"/>
</dbReference>
<evidence type="ECO:0000259" key="3">
    <source>
        <dbReference type="Pfam" id="PF01156"/>
    </source>
</evidence>
<comment type="caution">
    <text evidence="4">The sequence shown here is derived from an EMBL/GenBank/DDBJ whole genome shotgun (WGS) entry which is preliminary data.</text>
</comment>
<dbReference type="SUPFAM" id="SSF53590">
    <property type="entry name" value="Nucleoside hydrolase"/>
    <property type="match status" value="1"/>
</dbReference>
<dbReference type="GO" id="GO:0006152">
    <property type="term" value="P:purine nucleoside catabolic process"/>
    <property type="evidence" value="ECO:0007669"/>
    <property type="project" value="TreeGrafter"/>
</dbReference>
<keyword evidence="2" id="KW-0326">Glycosidase</keyword>
<dbReference type="InterPro" id="IPR023186">
    <property type="entry name" value="IUNH"/>
</dbReference>
<dbReference type="RefSeq" id="WP_163733224.1">
    <property type="nucleotide sequence ID" value="NZ_JAAGOA010000002.1"/>
</dbReference>
<proteinExistence type="predicted"/>
<protein>
    <submittedName>
        <fullName evidence="4">Nucleoside hydrolase</fullName>
    </submittedName>
</protein>
<dbReference type="Gene3D" id="3.90.245.10">
    <property type="entry name" value="Ribonucleoside hydrolase-like"/>
    <property type="match status" value="1"/>
</dbReference>
<dbReference type="GO" id="GO:0005829">
    <property type="term" value="C:cytosol"/>
    <property type="evidence" value="ECO:0007669"/>
    <property type="project" value="TreeGrafter"/>
</dbReference>
<evidence type="ECO:0000313" key="4">
    <source>
        <dbReference type="EMBL" id="NED99438.1"/>
    </source>
</evidence>
<dbReference type="AlphaFoldDB" id="A0A6L9S311"/>
<sequence length="304" mass="31754">MSDASLAGGTPVILDTDIGSDVDDLLALVLLANERSVDLLGVATVYGDVMLRAQLARRALRLLGRDDVPVHVGEERPLSGRDVWWGGHEGDGVDGLAGEEISAVGGVDALLAAARRHPGELVVVAIGPLTNVATALRREPSWASQVRRLVIMGGEFARGEPEHNLRSDDAAAATVLGAGIPSTYVGLDVTTTVPFDDADLDAVTASGSAGAMLVDAQVRRWWQRLGSSSCHPHDPLAVLAMLEPSLFSWRAGGWKVIEDGPEAGALISDPSTASIDYATTVDVTAARDSLRSRISTALLPSATS</sequence>
<feature type="domain" description="Inosine/uridine-preferring nucleoside hydrolase" evidence="3">
    <location>
        <begin position="12"/>
        <end position="285"/>
    </location>
</feature>
<dbReference type="GO" id="GO:0008477">
    <property type="term" value="F:purine nucleosidase activity"/>
    <property type="evidence" value="ECO:0007669"/>
    <property type="project" value="TreeGrafter"/>
</dbReference>
<gene>
    <name evidence="4" type="ORF">G1H10_04585</name>
</gene>
<evidence type="ECO:0000313" key="5">
    <source>
        <dbReference type="Proteomes" id="UP000475214"/>
    </source>
</evidence>
<organism evidence="4 5">
    <name type="scientific">Phytoactinopolyspora halotolerans</name>
    <dbReference type="NCBI Taxonomy" id="1981512"/>
    <lineage>
        <taxon>Bacteria</taxon>
        <taxon>Bacillati</taxon>
        <taxon>Actinomycetota</taxon>
        <taxon>Actinomycetes</taxon>
        <taxon>Jiangellales</taxon>
        <taxon>Jiangellaceae</taxon>
        <taxon>Phytoactinopolyspora</taxon>
    </lineage>
</organism>
<dbReference type="InterPro" id="IPR036452">
    <property type="entry name" value="Ribo_hydro-like"/>
</dbReference>
<dbReference type="PANTHER" id="PTHR12304:SF4">
    <property type="entry name" value="URIDINE NUCLEOSIDASE"/>
    <property type="match status" value="1"/>
</dbReference>